<dbReference type="GeneID" id="92087205"/>
<proteinExistence type="predicted"/>
<evidence type="ECO:0000313" key="2">
    <source>
        <dbReference type="EMBL" id="KAK8078926.1"/>
    </source>
</evidence>
<feature type="transmembrane region" description="Helical" evidence="1">
    <location>
        <begin position="20"/>
        <end position="40"/>
    </location>
</feature>
<keyword evidence="1" id="KW-1133">Transmembrane helix</keyword>
<protein>
    <submittedName>
        <fullName evidence="2">Uncharacterized protein</fullName>
    </submittedName>
</protein>
<name>A0ABR1W610_9PEZI</name>
<gene>
    <name evidence="2" type="ORF">PG994_002733</name>
</gene>
<accession>A0ABR1W610</accession>
<dbReference type="RefSeq" id="XP_066719997.1">
    <property type="nucleotide sequence ID" value="XM_066854142.1"/>
</dbReference>
<sequence>MTLQASLGAQCVEIYRLNYLTAGLVYIPSGVGGAVAAFFSGKYIDRTYRKALASSTTPSSTLTGDSLDFTIEQFRLKGVYVLIVTSAIETVGYGLALMTKAAKISNRPGRL</sequence>
<dbReference type="InterPro" id="IPR036259">
    <property type="entry name" value="MFS_trans_sf"/>
</dbReference>
<keyword evidence="1" id="KW-0812">Transmembrane</keyword>
<evidence type="ECO:0000313" key="3">
    <source>
        <dbReference type="Proteomes" id="UP001480595"/>
    </source>
</evidence>
<comment type="caution">
    <text evidence="2">The sequence shown here is derived from an EMBL/GenBank/DDBJ whole genome shotgun (WGS) entry which is preliminary data.</text>
</comment>
<keyword evidence="1" id="KW-0472">Membrane</keyword>
<keyword evidence="3" id="KW-1185">Reference proteome</keyword>
<dbReference type="SUPFAM" id="SSF103473">
    <property type="entry name" value="MFS general substrate transporter"/>
    <property type="match status" value="1"/>
</dbReference>
<reference evidence="2 3" key="1">
    <citation type="submission" date="2023-01" db="EMBL/GenBank/DDBJ databases">
        <title>Analysis of 21 Apiospora genomes using comparative genomics revels a genus with tremendous synthesis potential of carbohydrate active enzymes and secondary metabolites.</title>
        <authorList>
            <person name="Sorensen T."/>
        </authorList>
    </citation>
    <scope>NUCLEOTIDE SEQUENCE [LARGE SCALE GENOMIC DNA]</scope>
    <source>
        <strain evidence="2 3">CBS 135458</strain>
    </source>
</reference>
<organism evidence="2 3">
    <name type="scientific">Apiospora phragmitis</name>
    <dbReference type="NCBI Taxonomy" id="2905665"/>
    <lineage>
        <taxon>Eukaryota</taxon>
        <taxon>Fungi</taxon>
        <taxon>Dikarya</taxon>
        <taxon>Ascomycota</taxon>
        <taxon>Pezizomycotina</taxon>
        <taxon>Sordariomycetes</taxon>
        <taxon>Xylariomycetidae</taxon>
        <taxon>Amphisphaeriales</taxon>
        <taxon>Apiosporaceae</taxon>
        <taxon>Apiospora</taxon>
    </lineage>
</organism>
<dbReference type="Proteomes" id="UP001480595">
    <property type="component" value="Unassembled WGS sequence"/>
</dbReference>
<dbReference type="EMBL" id="JAQQWL010000003">
    <property type="protein sequence ID" value="KAK8078926.1"/>
    <property type="molecule type" value="Genomic_DNA"/>
</dbReference>
<evidence type="ECO:0000256" key="1">
    <source>
        <dbReference type="SAM" id="Phobius"/>
    </source>
</evidence>